<dbReference type="InterPro" id="IPR013693">
    <property type="entry name" value="SpoIID/LytB_N"/>
</dbReference>
<feature type="coiled-coil region" evidence="2">
    <location>
        <begin position="92"/>
        <end position="119"/>
    </location>
</feature>
<dbReference type="RefSeq" id="WP_203364958.1">
    <property type="nucleotide sequence ID" value="NZ_WSFT01000009.1"/>
</dbReference>
<gene>
    <name evidence="4" type="ORF">GOQ27_01055</name>
</gene>
<keyword evidence="2" id="KW-0175">Coiled coil</keyword>
<dbReference type="NCBIfam" id="TIGR02669">
    <property type="entry name" value="SpoIID_LytB"/>
    <property type="match status" value="1"/>
</dbReference>
<keyword evidence="1" id="KW-0378">Hydrolase</keyword>
<keyword evidence="5" id="KW-1185">Reference proteome</keyword>
<evidence type="ECO:0000256" key="1">
    <source>
        <dbReference type="ARBA" id="ARBA00022801"/>
    </source>
</evidence>
<dbReference type="EMBL" id="WSFT01000009">
    <property type="protein sequence ID" value="MBS4537028.1"/>
    <property type="molecule type" value="Genomic_DNA"/>
</dbReference>
<dbReference type="Gene3D" id="3.40.630.40">
    <property type="entry name" value="Zn-dependent exopeptidases"/>
    <property type="match status" value="1"/>
</dbReference>
<dbReference type="Proteomes" id="UP000724672">
    <property type="component" value="Unassembled WGS sequence"/>
</dbReference>
<accession>A0A942UR42</accession>
<dbReference type="Pfam" id="PF01520">
    <property type="entry name" value="Amidase_3"/>
    <property type="match status" value="1"/>
</dbReference>
<dbReference type="GO" id="GO:0008745">
    <property type="term" value="F:N-acetylmuramoyl-L-alanine amidase activity"/>
    <property type="evidence" value="ECO:0007669"/>
    <property type="project" value="InterPro"/>
</dbReference>
<evidence type="ECO:0000313" key="4">
    <source>
        <dbReference type="EMBL" id="MBS4537028.1"/>
    </source>
</evidence>
<name>A0A942UR42_9FIRM</name>
<dbReference type="InterPro" id="IPR050695">
    <property type="entry name" value="N-acetylmuramoyl_amidase_3"/>
</dbReference>
<dbReference type="InterPro" id="IPR013486">
    <property type="entry name" value="SpoIID/LytB"/>
</dbReference>
<dbReference type="AlphaFoldDB" id="A0A942UR42"/>
<dbReference type="Pfam" id="PF08486">
    <property type="entry name" value="SpoIID"/>
    <property type="match status" value="1"/>
</dbReference>
<comment type="caution">
    <text evidence="4">The sequence shown here is derived from an EMBL/GenBank/DDBJ whole genome shotgun (WGS) entry which is preliminary data.</text>
</comment>
<organism evidence="4 5">
    <name type="scientific">Anaeromonas frigoriresistens</name>
    <dbReference type="NCBI Taxonomy" id="2683708"/>
    <lineage>
        <taxon>Bacteria</taxon>
        <taxon>Bacillati</taxon>
        <taxon>Bacillota</taxon>
        <taxon>Tissierellia</taxon>
        <taxon>Tissierellales</taxon>
        <taxon>Thermohalobacteraceae</taxon>
        <taxon>Anaeromonas</taxon>
    </lineage>
</organism>
<protein>
    <submittedName>
        <fullName evidence="4">N-acetylmuramoyl-L-alanine amidase</fullName>
    </submittedName>
</protein>
<dbReference type="PANTHER" id="PTHR30404">
    <property type="entry name" value="N-ACETYLMURAMOYL-L-ALANINE AMIDASE"/>
    <property type="match status" value="1"/>
</dbReference>
<sequence length="472" mass="54308">MNKDKHIYIKMYNHEKGNIIERLVEDVIEMIILSQCPIEFNIEALKANAIIARTNLIRKMKLFGGEGSLYHENCDICDGEHYLGENILQKYKALSEKNLNKLEKAINDTKNLIITVNNKPIDARFHDTCGGSTENSENVIGTKTFYLRRVLCNYCKDSPNWQNEIEMDIKEISERLDTRFPYMNATENIRINNFVQDIKRDLLGRVASIKIGDSKFNGIDFKNKLDIDSTRFSIAPERLKIRTRGKGDGLGLCQWGANEMANLGKSYKQILEYYYTGIEIKEIDKPCINQPLKGRILMIDPGHGGNSSQDVIGIDGTREKDIVLDIAKLLKNQLEEAGAKVILTREVDEYVPLSQRVKTANEIRPNFFISLHLNSYHNSSIHGCEIYHYKNDRDSVNLALRIMKILSKDTDIIDRGIKIADFFILREIGVSSLHIEVEYLTNPDREKRLKDKKFLQNISKSITKGIIEYYKY</sequence>
<dbReference type="GO" id="GO:0030435">
    <property type="term" value="P:sporulation resulting in formation of a cellular spore"/>
    <property type="evidence" value="ECO:0007669"/>
    <property type="project" value="InterPro"/>
</dbReference>
<evidence type="ECO:0000313" key="5">
    <source>
        <dbReference type="Proteomes" id="UP000724672"/>
    </source>
</evidence>
<dbReference type="PANTHER" id="PTHR30404:SF0">
    <property type="entry name" value="N-ACETYLMURAMOYL-L-ALANINE AMIDASE AMIC"/>
    <property type="match status" value="1"/>
</dbReference>
<evidence type="ECO:0000256" key="2">
    <source>
        <dbReference type="SAM" id="Coils"/>
    </source>
</evidence>
<dbReference type="SUPFAM" id="SSF53187">
    <property type="entry name" value="Zn-dependent exopeptidases"/>
    <property type="match status" value="1"/>
</dbReference>
<reference evidence="4" key="1">
    <citation type="submission" date="2019-12" db="EMBL/GenBank/DDBJ databases">
        <title>Clostridiaceae gen. nov. sp. nov., isolated from sediment in Xinjiang, China.</title>
        <authorList>
            <person name="Zhang R."/>
        </authorList>
    </citation>
    <scope>NUCLEOTIDE SEQUENCE</scope>
    <source>
        <strain evidence="4">D2Q-11</strain>
    </source>
</reference>
<dbReference type="CDD" id="cd02696">
    <property type="entry name" value="MurNAc-LAA"/>
    <property type="match status" value="1"/>
</dbReference>
<feature type="domain" description="MurNAc-LAA" evidence="3">
    <location>
        <begin position="357"/>
        <end position="467"/>
    </location>
</feature>
<dbReference type="InterPro" id="IPR002508">
    <property type="entry name" value="MurNAc-LAA_cat"/>
</dbReference>
<proteinExistence type="predicted"/>
<evidence type="ECO:0000259" key="3">
    <source>
        <dbReference type="SMART" id="SM00646"/>
    </source>
</evidence>
<dbReference type="GO" id="GO:0030288">
    <property type="term" value="C:outer membrane-bounded periplasmic space"/>
    <property type="evidence" value="ECO:0007669"/>
    <property type="project" value="TreeGrafter"/>
</dbReference>
<dbReference type="GO" id="GO:0009253">
    <property type="term" value="P:peptidoglycan catabolic process"/>
    <property type="evidence" value="ECO:0007669"/>
    <property type="project" value="InterPro"/>
</dbReference>
<dbReference type="SMART" id="SM00646">
    <property type="entry name" value="Ami_3"/>
    <property type="match status" value="1"/>
</dbReference>